<organism evidence="5 6">
    <name type="scientific">Blattamonas nauphoetae</name>
    <dbReference type="NCBI Taxonomy" id="2049346"/>
    <lineage>
        <taxon>Eukaryota</taxon>
        <taxon>Metamonada</taxon>
        <taxon>Preaxostyla</taxon>
        <taxon>Oxymonadida</taxon>
        <taxon>Blattamonas</taxon>
    </lineage>
</organism>
<keyword evidence="4" id="KW-0732">Signal</keyword>
<dbReference type="EMBL" id="JARBJD010000228">
    <property type="protein sequence ID" value="KAK2946453.1"/>
    <property type="molecule type" value="Genomic_DNA"/>
</dbReference>
<dbReference type="CDD" id="cd07061">
    <property type="entry name" value="HP_HAP_like"/>
    <property type="match status" value="1"/>
</dbReference>
<evidence type="ECO:0000256" key="4">
    <source>
        <dbReference type="SAM" id="SignalP"/>
    </source>
</evidence>
<feature type="signal peptide" evidence="4">
    <location>
        <begin position="1"/>
        <end position="17"/>
    </location>
</feature>
<accession>A0ABQ9X4D1</accession>
<dbReference type="Pfam" id="PF00328">
    <property type="entry name" value="His_Phos_2"/>
    <property type="match status" value="1"/>
</dbReference>
<evidence type="ECO:0000256" key="1">
    <source>
        <dbReference type="ARBA" id="ARBA00005375"/>
    </source>
</evidence>
<feature type="chain" id="PRO_5045519947" description="Acid phosphatase" evidence="4">
    <location>
        <begin position="18"/>
        <end position="419"/>
    </location>
</feature>
<protein>
    <recommendedName>
        <fullName evidence="7">Acid phosphatase</fullName>
    </recommendedName>
</protein>
<reference evidence="5 6" key="1">
    <citation type="journal article" date="2022" name="bioRxiv">
        <title>Genomics of Preaxostyla Flagellates Illuminates Evolutionary Transitions and the Path Towards Mitochondrial Loss.</title>
        <authorList>
            <person name="Novak L.V.F."/>
            <person name="Treitli S.C."/>
            <person name="Pyrih J."/>
            <person name="Halakuc P."/>
            <person name="Pipaliya S.V."/>
            <person name="Vacek V."/>
            <person name="Brzon O."/>
            <person name="Soukal P."/>
            <person name="Eme L."/>
            <person name="Dacks J.B."/>
            <person name="Karnkowska A."/>
            <person name="Elias M."/>
            <person name="Hampl V."/>
        </authorList>
    </citation>
    <scope>NUCLEOTIDE SEQUENCE [LARGE SCALE GENOMIC DNA]</scope>
    <source>
        <strain evidence="5">NAU3</strain>
        <tissue evidence="5">Gut</tissue>
    </source>
</reference>
<dbReference type="PANTHER" id="PTHR11567:SF110">
    <property type="entry name" value="2-PHOSPHOXYLOSE PHOSPHATASE 1"/>
    <property type="match status" value="1"/>
</dbReference>
<sequence>MSIPLLSIILLTHSFVAEETLRSVHAFFRHGDRYPTEDLNIIPGQLDNIILGALTDAGHLRLAGIGEKFRKDAYTKLSETYEFDEATFYATTTDRVEQSAHAFAAGLYKEKGPKKYPENTTCIFANCHQPVPVTSVLKDNEYFMRGNERCPTAAKIGVQTTKTDAYQKKLAPYKSIIELLDKELKRGLSSNPADISQTIDCLLTYKENGIAIPESINAKWDEIMKLFDLTSLIWSPFDNKLFCNASLGVFYRRIVSEMKEDLARKTPDNRPTLHAYFAHGTSLQIILGCLGYDLTIHPRYAGMVVIELWSDGTNDRLVFKLDLAPEKDGTHTLAAWTPTFCKTPADCTIKGFSSGYESVIESETLTQWFYETCGLQTIENNLPLLIVNIVLGACLAVAILVCVLVIIRTMRQSKKPQVV</sequence>
<name>A0ABQ9X4D1_9EUKA</name>
<dbReference type="PANTHER" id="PTHR11567">
    <property type="entry name" value="ACID PHOSPHATASE-RELATED"/>
    <property type="match status" value="1"/>
</dbReference>
<comment type="similarity">
    <text evidence="1">Belongs to the histidine acid phosphatase family.</text>
</comment>
<evidence type="ECO:0008006" key="7">
    <source>
        <dbReference type="Google" id="ProtNLM"/>
    </source>
</evidence>
<proteinExistence type="inferred from homology"/>
<dbReference type="SUPFAM" id="SSF53254">
    <property type="entry name" value="Phosphoglycerate mutase-like"/>
    <property type="match status" value="1"/>
</dbReference>
<evidence type="ECO:0000256" key="2">
    <source>
        <dbReference type="ARBA" id="ARBA00022801"/>
    </source>
</evidence>
<comment type="caution">
    <text evidence="5">The sequence shown here is derived from an EMBL/GenBank/DDBJ whole genome shotgun (WGS) entry which is preliminary data.</text>
</comment>
<evidence type="ECO:0000313" key="6">
    <source>
        <dbReference type="Proteomes" id="UP001281761"/>
    </source>
</evidence>
<gene>
    <name evidence="5" type="ORF">BLNAU_18618</name>
</gene>
<keyword evidence="6" id="KW-1185">Reference proteome</keyword>
<dbReference type="InterPro" id="IPR050645">
    <property type="entry name" value="Histidine_acid_phosphatase"/>
</dbReference>
<keyword evidence="2" id="KW-0378">Hydrolase</keyword>
<feature type="transmembrane region" description="Helical" evidence="3">
    <location>
        <begin position="382"/>
        <end position="407"/>
    </location>
</feature>
<keyword evidence="3" id="KW-0812">Transmembrane</keyword>
<dbReference type="Gene3D" id="3.40.50.1240">
    <property type="entry name" value="Phosphoglycerate mutase-like"/>
    <property type="match status" value="1"/>
</dbReference>
<dbReference type="Proteomes" id="UP001281761">
    <property type="component" value="Unassembled WGS sequence"/>
</dbReference>
<keyword evidence="3" id="KW-0472">Membrane</keyword>
<dbReference type="InterPro" id="IPR029033">
    <property type="entry name" value="His_PPase_superfam"/>
</dbReference>
<evidence type="ECO:0000256" key="3">
    <source>
        <dbReference type="SAM" id="Phobius"/>
    </source>
</evidence>
<dbReference type="InterPro" id="IPR000560">
    <property type="entry name" value="His_Pase_clade-2"/>
</dbReference>
<evidence type="ECO:0000313" key="5">
    <source>
        <dbReference type="EMBL" id="KAK2946453.1"/>
    </source>
</evidence>
<keyword evidence="3" id="KW-1133">Transmembrane helix</keyword>